<feature type="transmembrane region" description="Helical" evidence="3">
    <location>
        <begin position="6"/>
        <end position="25"/>
    </location>
</feature>
<dbReference type="PRINTS" id="PR00069">
    <property type="entry name" value="ALDKETRDTASE"/>
</dbReference>
<proteinExistence type="predicted"/>
<dbReference type="Proteomes" id="UP001417504">
    <property type="component" value="Unassembled WGS sequence"/>
</dbReference>
<keyword evidence="3" id="KW-0472">Membrane</keyword>
<evidence type="ECO:0000313" key="6">
    <source>
        <dbReference type="Proteomes" id="UP001417504"/>
    </source>
</evidence>
<gene>
    <name evidence="5" type="ORF">Sjap_021455</name>
</gene>
<evidence type="ECO:0000256" key="2">
    <source>
        <dbReference type="PIRSR" id="PIRSR000097-3"/>
    </source>
</evidence>
<evidence type="ECO:0000256" key="1">
    <source>
        <dbReference type="PIRSR" id="PIRSR000097-1"/>
    </source>
</evidence>
<evidence type="ECO:0000313" key="5">
    <source>
        <dbReference type="EMBL" id="KAK9095958.1"/>
    </source>
</evidence>
<dbReference type="PANTHER" id="PTHR11732">
    <property type="entry name" value="ALDO/KETO REDUCTASE"/>
    <property type="match status" value="1"/>
</dbReference>
<dbReference type="SUPFAM" id="SSF51430">
    <property type="entry name" value="NAD(P)-linked oxidoreductase"/>
    <property type="match status" value="1"/>
</dbReference>
<feature type="active site" description="Proton donor" evidence="1">
    <location>
        <position position="55"/>
    </location>
</feature>
<reference evidence="5 6" key="1">
    <citation type="submission" date="2024-01" db="EMBL/GenBank/DDBJ databases">
        <title>Genome assemblies of Stephania.</title>
        <authorList>
            <person name="Yang L."/>
        </authorList>
    </citation>
    <scope>NUCLEOTIDE SEQUENCE [LARGE SCALE GENOMIC DNA]</scope>
    <source>
        <strain evidence="5">QJT</strain>
        <tissue evidence="5">Leaf</tissue>
    </source>
</reference>
<accession>A0AAP0ESM5</accession>
<comment type="caution">
    <text evidence="5">The sequence shown here is derived from an EMBL/GenBank/DDBJ whole genome shotgun (WGS) entry which is preliminary data.</text>
</comment>
<keyword evidence="3" id="KW-1133">Transmembrane helix</keyword>
<protein>
    <recommendedName>
        <fullName evidence="4">NADP-dependent oxidoreductase domain-containing protein</fullName>
    </recommendedName>
</protein>
<keyword evidence="3" id="KW-0812">Transmembrane</keyword>
<feature type="domain" description="NADP-dependent oxidoreductase" evidence="4">
    <location>
        <begin position="16"/>
        <end position="162"/>
    </location>
</feature>
<dbReference type="PIRSF" id="PIRSF000097">
    <property type="entry name" value="AKR"/>
    <property type="match status" value="1"/>
</dbReference>
<keyword evidence="6" id="KW-1185">Reference proteome</keyword>
<dbReference type="InterPro" id="IPR020471">
    <property type="entry name" value="AKR"/>
</dbReference>
<dbReference type="PROSITE" id="PS00798">
    <property type="entry name" value="ALDOKETO_REDUCTASE_1"/>
    <property type="match status" value="1"/>
</dbReference>
<dbReference type="GO" id="GO:0016491">
    <property type="term" value="F:oxidoreductase activity"/>
    <property type="evidence" value="ECO:0007669"/>
    <property type="project" value="InterPro"/>
</dbReference>
<dbReference type="InterPro" id="IPR018170">
    <property type="entry name" value="Aldo/ket_reductase_CS"/>
</dbReference>
<evidence type="ECO:0000259" key="4">
    <source>
        <dbReference type="Pfam" id="PF00248"/>
    </source>
</evidence>
<dbReference type="EMBL" id="JBBNAE010000009">
    <property type="protein sequence ID" value="KAK9095958.1"/>
    <property type="molecule type" value="Genomic_DNA"/>
</dbReference>
<dbReference type="Pfam" id="PF00248">
    <property type="entry name" value="Aldo_ket_red"/>
    <property type="match status" value="1"/>
</dbReference>
<dbReference type="Gene3D" id="3.20.20.100">
    <property type="entry name" value="NADP-dependent oxidoreductase domain"/>
    <property type="match status" value="2"/>
</dbReference>
<dbReference type="InterPro" id="IPR023210">
    <property type="entry name" value="NADP_OxRdtase_dom"/>
</dbReference>
<name>A0AAP0ESM5_9MAGN</name>
<dbReference type="PROSITE" id="PS00062">
    <property type="entry name" value="ALDOKETO_REDUCTASE_2"/>
    <property type="match status" value="1"/>
</dbReference>
<dbReference type="AlphaFoldDB" id="A0AAP0ESM5"/>
<sequence length="248" mass="27887">MKKASMLNSGLCMPLIGFGTAVFLFPSKEDSETIKLAILEAIKTGYRHFDTAALYQTEQCLGEAMAEALRLGLIASRDELFITSKLWCTHTYPDRVFPALQLSLNEFQVEGLVEIDFKSVWATMEECQRLGLTKFIGVSNFSCKKLEQILSTATIPPSVNQVFMKWAYEQGVSVVVKCFNNERMKENLKIFNWELTSEESMKIKQIPQSRGFVGEGIVSIDGPFKMAKLQNMGLHVQDSLGPYFNGII</sequence>
<dbReference type="InterPro" id="IPR036812">
    <property type="entry name" value="NAD(P)_OxRdtase_dom_sf"/>
</dbReference>
<feature type="site" description="Lowers pKa of active site Tyr" evidence="2">
    <location>
        <position position="85"/>
    </location>
</feature>
<organism evidence="5 6">
    <name type="scientific">Stephania japonica</name>
    <dbReference type="NCBI Taxonomy" id="461633"/>
    <lineage>
        <taxon>Eukaryota</taxon>
        <taxon>Viridiplantae</taxon>
        <taxon>Streptophyta</taxon>
        <taxon>Embryophyta</taxon>
        <taxon>Tracheophyta</taxon>
        <taxon>Spermatophyta</taxon>
        <taxon>Magnoliopsida</taxon>
        <taxon>Ranunculales</taxon>
        <taxon>Menispermaceae</taxon>
        <taxon>Menispermoideae</taxon>
        <taxon>Cissampelideae</taxon>
        <taxon>Stephania</taxon>
    </lineage>
</organism>
<evidence type="ECO:0000256" key="3">
    <source>
        <dbReference type="SAM" id="Phobius"/>
    </source>
</evidence>